<gene>
    <name evidence="1" type="ORF">CLOSTMETH_00811</name>
</gene>
<keyword evidence="2" id="KW-1185">Reference proteome</keyword>
<evidence type="ECO:0000313" key="2">
    <source>
        <dbReference type="Proteomes" id="UP000003340"/>
    </source>
</evidence>
<comment type="caution">
    <text evidence="1">The sequence shown here is derived from an EMBL/GenBank/DDBJ whole genome shotgun (WGS) entry which is preliminary data.</text>
</comment>
<dbReference type="HOGENOM" id="CLU_2552280_0_0_9"/>
<protein>
    <submittedName>
        <fullName evidence="1">Uncharacterized protein</fullName>
    </submittedName>
</protein>
<organism evidence="1 2">
    <name type="scientific">[Clostridium] methylpentosum DSM 5476</name>
    <dbReference type="NCBI Taxonomy" id="537013"/>
    <lineage>
        <taxon>Bacteria</taxon>
        <taxon>Bacillati</taxon>
        <taxon>Bacillota</taxon>
        <taxon>Clostridia</taxon>
        <taxon>Eubacteriales</taxon>
        <taxon>Oscillospiraceae</taxon>
        <taxon>Oscillospiraceae incertae sedis</taxon>
    </lineage>
</organism>
<dbReference type="STRING" id="537013.CLOSTMETH_00811"/>
<accession>C0EAF6</accession>
<name>C0EAF6_9FIRM</name>
<proteinExistence type="predicted"/>
<dbReference type="Proteomes" id="UP000003340">
    <property type="component" value="Unassembled WGS sequence"/>
</dbReference>
<reference evidence="1 2" key="1">
    <citation type="submission" date="2009-01" db="EMBL/GenBank/DDBJ databases">
        <authorList>
            <person name="Fulton L."/>
            <person name="Clifton S."/>
            <person name="Fulton B."/>
            <person name="Xu J."/>
            <person name="Minx P."/>
            <person name="Pepin K.H."/>
            <person name="Johnson M."/>
            <person name="Bhonagiri V."/>
            <person name="Nash W.E."/>
            <person name="Mardis E.R."/>
            <person name="Wilson R.K."/>
        </authorList>
    </citation>
    <scope>NUCLEOTIDE SEQUENCE [LARGE SCALE GENOMIC DNA]</scope>
    <source>
        <strain evidence="1 2">DSM 5476</strain>
    </source>
</reference>
<dbReference type="EMBL" id="ACEC01000032">
    <property type="protein sequence ID" value="EEG31501.1"/>
    <property type="molecule type" value="Genomic_DNA"/>
</dbReference>
<dbReference type="AlphaFoldDB" id="C0EAF6"/>
<sequence>MKKEYTNNTNQYQVVGNTSLVLLEGSLEECEAFLAGTKLKKRGEGEPETLCIVAPGETVSGCYGGCCGACDQRTGSIEDFME</sequence>
<reference evidence="1 2" key="2">
    <citation type="submission" date="2009-02" db="EMBL/GenBank/DDBJ databases">
        <title>Draft genome sequence of Clostridium methylpentosum (DSM 5476).</title>
        <authorList>
            <person name="Sudarsanam P."/>
            <person name="Ley R."/>
            <person name="Guruge J."/>
            <person name="Turnbaugh P.J."/>
            <person name="Mahowald M."/>
            <person name="Liep D."/>
            <person name="Gordon J."/>
        </authorList>
    </citation>
    <scope>NUCLEOTIDE SEQUENCE [LARGE SCALE GENOMIC DNA]</scope>
    <source>
        <strain evidence="1 2">DSM 5476</strain>
    </source>
</reference>
<evidence type="ECO:0000313" key="1">
    <source>
        <dbReference type="EMBL" id="EEG31501.1"/>
    </source>
</evidence>